<keyword evidence="1" id="KW-0732">Signal</keyword>
<dbReference type="EMBL" id="JACBJI010000001">
    <property type="protein sequence ID" value="NYA69337.1"/>
    <property type="molecule type" value="Genomic_DNA"/>
</dbReference>
<feature type="signal peptide" evidence="1">
    <location>
        <begin position="1"/>
        <end position="20"/>
    </location>
</feature>
<accession>A0A7Y8XYZ6</accession>
<gene>
    <name evidence="2" type="ORF">HZF10_00280</name>
</gene>
<evidence type="ECO:0000313" key="2">
    <source>
        <dbReference type="EMBL" id="NYA69337.1"/>
    </source>
</evidence>
<sequence length="208" mass="23566">MKTITLFVASVFLMGSSVKASEKIDFEVRYPVAVADAEPIVFSERGIEFFVFADGQIDFNTVPTVNSDDAYYYRKGRRGNEMNTTYGAPGTNNGAVRIEHDAQGRVRRVGNVFLNYDSRGRVKRIGSVYMSYNRYALMQVGGLKILYDRYGRIIGTQGRVNNSWSGQHQGNYGGYQGGSSWNDDNDDYYYYKQDGTKDKIEPKLEVKK</sequence>
<protein>
    <recommendedName>
        <fullName evidence="4">Antitoxin component YwqK of the YwqJK toxin-antitoxin module</fullName>
    </recommendedName>
</protein>
<reference evidence="2 3" key="1">
    <citation type="submission" date="2020-07" db="EMBL/GenBank/DDBJ databases">
        <authorList>
            <person name="Sun Q."/>
        </authorList>
    </citation>
    <scope>NUCLEOTIDE SEQUENCE [LARGE SCALE GENOMIC DNA]</scope>
    <source>
        <strain evidence="2 3">MAH-1</strain>
    </source>
</reference>
<evidence type="ECO:0000313" key="3">
    <source>
        <dbReference type="Proteomes" id="UP000535020"/>
    </source>
</evidence>
<feature type="chain" id="PRO_5030716236" description="Antitoxin component YwqK of the YwqJK toxin-antitoxin module" evidence="1">
    <location>
        <begin position="21"/>
        <end position="208"/>
    </location>
</feature>
<evidence type="ECO:0008006" key="4">
    <source>
        <dbReference type="Google" id="ProtNLM"/>
    </source>
</evidence>
<comment type="caution">
    <text evidence="2">The sequence shown here is derived from an EMBL/GenBank/DDBJ whole genome shotgun (WGS) entry which is preliminary data.</text>
</comment>
<dbReference type="Proteomes" id="UP000535020">
    <property type="component" value="Unassembled WGS sequence"/>
</dbReference>
<organism evidence="2 3">
    <name type="scientific">Flavobacterium agri</name>
    <dbReference type="NCBI Taxonomy" id="2743471"/>
    <lineage>
        <taxon>Bacteria</taxon>
        <taxon>Pseudomonadati</taxon>
        <taxon>Bacteroidota</taxon>
        <taxon>Flavobacteriia</taxon>
        <taxon>Flavobacteriales</taxon>
        <taxon>Flavobacteriaceae</taxon>
        <taxon>Flavobacterium</taxon>
    </lineage>
</organism>
<keyword evidence="3" id="KW-1185">Reference proteome</keyword>
<dbReference type="AlphaFoldDB" id="A0A7Y8XYZ6"/>
<proteinExistence type="predicted"/>
<dbReference type="RefSeq" id="WP_176004160.1">
    <property type="nucleotide sequence ID" value="NZ_JABWMI010000001.1"/>
</dbReference>
<evidence type="ECO:0000256" key="1">
    <source>
        <dbReference type="SAM" id="SignalP"/>
    </source>
</evidence>
<name>A0A7Y8XYZ6_9FLAO</name>